<dbReference type="EMBL" id="JAUEPL010000042">
    <property type="protein sequence ID" value="MDN3297023.1"/>
    <property type="molecule type" value="Genomic_DNA"/>
</dbReference>
<gene>
    <name evidence="2" type="ORF">QWM81_23850</name>
</gene>
<dbReference type="RefSeq" id="WP_290114373.1">
    <property type="nucleotide sequence ID" value="NZ_JAUEPL010000042.1"/>
</dbReference>
<evidence type="ECO:0000313" key="2">
    <source>
        <dbReference type="EMBL" id="MDN3297023.1"/>
    </source>
</evidence>
<reference evidence="2" key="1">
    <citation type="submission" date="2023-06" db="EMBL/GenBank/DDBJ databases">
        <title>WGS-Sequencing of Streptomyces ficellus isolate 21 collected from sand in Gara Djebilet Iron Mine in Algeria.</title>
        <authorList>
            <person name="Zegers G.P."/>
            <person name="Gomez A."/>
            <person name="Gueddou A."/>
            <person name="Zahara A.F."/>
            <person name="Worth M."/>
            <person name="Sevigny J.L."/>
            <person name="Tisa L."/>
        </authorList>
    </citation>
    <scope>NUCLEOTIDE SEQUENCE</scope>
    <source>
        <strain evidence="2">AS11</strain>
    </source>
</reference>
<dbReference type="NCBIfam" id="NF041216">
    <property type="entry name" value="CU044_2847_fam"/>
    <property type="match status" value="1"/>
</dbReference>
<organism evidence="2 3">
    <name type="scientific">Streptomyces ficellus</name>
    <dbReference type="NCBI Taxonomy" id="1977088"/>
    <lineage>
        <taxon>Bacteria</taxon>
        <taxon>Bacillati</taxon>
        <taxon>Actinomycetota</taxon>
        <taxon>Actinomycetes</taxon>
        <taxon>Kitasatosporales</taxon>
        <taxon>Streptomycetaceae</taxon>
        <taxon>Streptomyces</taxon>
    </lineage>
</organism>
<name>A0ABT7ZC49_9ACTN</name>
<accession>A0ABT7ZC49</accession>
<dbReference type="InterPro" id="IPR045794">
    <property type="entry name" value="Trypco1"/>
</dbReference>
<protein>
    <submittedName>
        <fullName evidence="2">CU044_2847 family protein</fullName>
    </submittedName>
</protein>
<evidence type="ECO:0000313" key="3">
    <source>
        <dbReference type="Proteomes" id="UP001174050"/>
    </source>
</evidence>
<keyword evidence="3" id="KW-1185">Reference proteome</keyword>
<sequence>MDGQIRRIELGNGEIVYARVSTAAGSYGAADRDVGVGDRAAARLEQLTELIQRVGGTVLDAASAVKPHEASIAFGVELTAKSGKALAVLAEGEAKASLHVTLTWRLGDGGAAPAGTNG</sequence>
<dbReference type="Pfam" id="PF19493">
    <property type="entry name" value="Trypco1"/>
    <property type="match status" value="1"/>
</dbReference>
<comment type="caution">
    <text evidence="2">The sequence shown here is derived from an EMBL/GenBank/DDBJ whole genome shotgun (WGS) entry which is preliminary data.</text>
</comment>
<proteinExistence type="predicted"/>
<dbReference type="Proteomes" id="UP001174050">
    <property type="component" value="Unassembled WGS sequence"/>
</dbReference>
<evidence type="ECO:0000259" key="1">
    <source>
        <dbReference type="Pfam" id="PF19493"/>
    </source>
</evidence>
<feature type="domain" description="Trypsin-co-occurring" evidence="1">
    <location>
        <begin position="8"/>
        <end position="105"/>
    </location>
</feature>